<dbReference type="InterPro" id="IPR032675">
    <property type="entry name" value="LRR_dom_sf"/>
</dbReference>
<feature type="compositionally biased region" description="Basic and acidic residues" evidence="3">
    <location>
        <begin position="585"/>
        <end position="597"/>
    </location>
</feature>
<evidence type="ECO:0000313" key="5">
    <source>
        <dbReference type="Proteomes" id="UP001056384"/>
    </source>
</evidence>
<feature type="compositionally biased region" description="Low complexity" evidence="3">
    <location>
        <begin position="751"/>
        <end position="768"/>
    </location>
</feature>
<feature type="compositionally biased region" description="Acidic residues" evidence="3">
    <location>
        <begin position="1152"/>
        <end position="1170"/>
    </location>
</feature>
<feature type="region of interest" description="Disordered" evidence="3">
    <location>
        <begin position="1"/>
        <end position="76"/>
    </location>
</feature>
<feature type="compositionally biased region" description="Basic residues" evidence="3">
    <location>
        <begin position="1267"/>
        <end position="1278"/>
    </location>
</feature>
<sequence>MTLPSSPPLLPQSSFGDVPSSPPLLPTTSSSSSLPWITATRKRQLSEYDSHLSSDPLFSDDTPGNEDATEYQRPKRKRMIKGPWWELGRKVPHDPTTPKQKDYARNVDSGVWMGSDGSEGSFEGIPLHQDRLSRLNLHDRPRSVQTPRAAAQRPTPQAMAAEIVNRCVEDGVQRVDLSELGLVELPSAILKPLHELIRQPAFDASLPPSDDEFGPLTPDLQLFLATNGLISLPDELFRLHNITVLSLRNNALTELPSAINHLARLKELNVANNTIRHLPWELLDIIASRQTRVIVHPNPLLEPLVGSVETAPSPLVAQSYDRTVQGENHTADPQTRTEALRQRCAADGSLDMRTELELRLQLGHALCRQHIQRTQADMLPNKGREELIYLASSAVQFNDLDGLPSQSCTIFDGFLAQADDGRTADASLLTRAPTYITTRNGSGSHLPRFTGDMKFSVHVMPPPPKQRPPDLRAGSTPAPMSSSPLMVSSAHPRSELKTLAVPIDPEFTFADLWKETEKRFRRAFDKDKIAGMQFSHLMDSEGGYITVGDTVGSMYREDAPPLERQLWMYMKEIDREDTIPAGSDLRPKEFQKRRWTDMDDAEQATVKRRRAEEQRYGAPIDELDPDTPVVSREAGNEGRPAVGMNARPQQKESVRVDADGFKIPARPTKLQHKPPARTAQQNPIVLVNSSQLEEDDASKEPPTPDSTDRRSGGETPPSAQLPPPPQPEDIDVAASPETPPRNAFQVLGRNKSTGISKSAGKSKSSGESAYTRWTDDEDQVIFEGMRRGWDSSFIAKRLPGQSRSGNAIRNRKMLLKAKRAVEAAENEEPGQGSQVLEFASSPPVASGSTGPQSSPCETAKRAKSPGGPIAYVQLTQPPAPVEPSFLESSPAESMTEQVHGQTATPPTSNASETSGGKLRAPAAGPTNASRLRKARTRVKPPFVAVRQPEPEPLAEPEPQPASIATGTIPESGKETENDSHRGLGESTANIAKEATIAPEIPNLSVASEHIENRLDTSNTTDDQVDTPAKDYVPIVLAISGVDIPAQPTPEITLPTRKENSIYSNRTDKERWNEALQLAKGDKIRAKEVFIVNLNKEDMLNAVTAEDQPEIERLKAQRRRRERELAMSKGLPVPKRRVPTSFSSGISYKPDLYDADEEVVREDDWTTDEEEARQQTREEEHEEEIFNEDAIHSDHEDDLLDVEAQLDGPRVAELADSPPPSAAATSTKQQAEEISKHVAPLTESQLAEFELSSSPAVAFSETSSNAERRKRRQPRRRKSRLSDAITYERPDDLRRVTSISDVASEALESPVLQKTQPAVAGCGNGDGRRPSHSSVASAVPKLSPLQEEAPCTTTPMRQAENVKRSHPQNSKASLPHSPRNGLMTPAKPALQRKASTPFSKHSHPGKKKLVDTPKMKFTREEAVAAHLAECKRKEALYLNNDDDDDDDSSASSSS</sequence>
<feature type="compositionally biased region" description="Basic and acidic residues" evidence="3">
    <location>
        <begin position="971"/>
        <end position="983"/>
    </location>
</feature>
<feature type="compositionally biased region" description="Pro residues" evidence="3">
    <location>
        <begin position="950"/>
        <end position="959"/>
    </location>
</feature>
<gene>
    <name evidence="4" type="ORF">Slin15195_G114260</name>
</gene>
<feature type="region of interest" description="Disordered" evidence="3">
    <location>
        <begin position="1115"/>
        <end position="1292"/>
    </location>
</feature>
<feature type="compositionally biased region" description="Pro residues" evidence="3">
    <location>
        <begin position="1"/>
        <end position="10"/>
    </location>
</feature>
<reference evidence="4" key="1">
    <citation type="submission" date="2022-06" db="EMBL/GenBank/DDBJ databases">
        <title>Complete genome sequences of two strains of the flax pathogen Septoria linicola.</title>
        <authorList>
            <person name="Lapalu N."/>
            <person name="Simon A."/>
            <person name="Demenou B."/>
            <person name="Paumier D."/>
            <person name="Guillot M.-P."/>
            <person name="Gout L."/>
            <person name="Valade R."/>
        </authorList>
    </citation>
    <scope>NUCLEOTIDE SEQUENCE</scope>
    <source>
        <strain evidence="4">SE15195</strain>
    </source>
</reference>
<feature type="compositionally biased region" description="Polar residues" evidence="3">
    <location>
        <begin position="846"/>
        <end position="856"/>
    </location>
</feature>
<keyword evidence="2" id="KW-0677">Repeat</keyword>
<dbReference type="GO" id="GO:0005737">
    <property type="term" value="C:cytoplasm"/>
    <property type="evidence" value="ECO:0007669"/>
    <property type="project" value="TreeGrafter"/>
</dbReference>
<dbReference type="InterPro" id="IPR003591">
    <property type="entry name" value="Leu-rich_rpt_typical-subtyp"/>
</dbReference>
<feature type="compositionally biased region" description="Polar residues" evidence="3">
    <location>
        <begin position="886"/>
        <end position="914"/>
    </location>
</feature>
<dbReference type="EMBL" id="CP099427">
    <property type="protein sequence ID" value="USW58107.1"/>
    <property type="molecule type" value="Genomic_DNA"/>
</dbReference>
<feature type="compositionally biased region" description="Low complexity" evidence="3">
    <location>
        <begin position="26"/>
        <end position="35"/>
    </location>
</feature>
<keyword evidence="1" id="KW-0433">Leucine-rich repeat</keyword>
<dbReference type="Proteomes" id="UP001056384">
    <property type="component" value="Chromosome 10"/>
</dbReference>
<organism evidence="4 5">
    <name type="scientific">Septoria linicola</name>
    <dbReference type="NCBI Taxonomy" id="215465"/>
    <lineage>
        <taxon>Eukaryota</taxon>
        <taxon>Fungi</taxon>
        <taxon>Dikarya</taxon>
        <taxon>Ascomycota</taxon>
        <taxon>Pezizomycotina</taxon>
        <taxon>Dothideomycetes</taxon>
        <taxon>Dothideomycetidae</taxon>
        <taxon>Mycosphaerellales</taxon>
        <taxon>Mycosphaerellaceae</taxon>
        <taxon>Septoria</taxon>
    </lineage>
</organism>
<feature type="region of interest" description="Disordered" evidence="3">
    <location>
        <begin position="1306"/>
        <end position="1414"/>
    </location>
</feature>
<proteinExistence type="predicted"/>
<protein>
    <submittedName>
        <fullName evidence="4">SANT/Myb domain, leucine-rich repeat domain superfamily</fullName>
    </submittedName>
</protein>
<dbReference type="Pfam" id="PF13855">
    <property type="entry name" value="LRR_8"/>
    <property type="match status" value="1"/>
</dbReference>
<dbReference type="PANTHER" id="PTHR48051">
    <property type="match status" value="1"/>
</dbReference>
<evidence type="ECO:0000256" key="2">
    <source>
        <dbReference type="ARBA" id="ARBA00022737"/>
    </source>
</evidence>
<feature type="region of interest" description="Disordered" evidence="3">
    <location>
        <begin position="1434"/>
        <end position="1453"/>
    </location>
</feature>
<feature type="region of interest" description="Disordered" evidence="3">
    <location>
        <begin position="820"/>
        <end position="1027"/>
    </location>
</feature>
<feature type="region of interest" description="Disordered" evidence="3">
    <location>
        <begin position="578"/>
        <end position="655"/>
    </location>
</feature>
<dbReference type="PANTHER" id="PTHR48051:SF1">
    <property type="entry name" value="RAS SUPPRESSOR PROTEIN 1"/>
    <property type="match status" value="1"/>
</dbReference>
<dbReference type="InterPro" id="IPR001005">
    <property type="entry name" value="SANT/Myb"/>
</dbReference>
<evidence type="ECO:0000313" key="4">
    <source>
        <dbReference type="EMBL" id="USW58107.1"/>
    </source>
</evidence>
<feature type="region of interest" description="Disordered" evidence="3">
    <location>
        <begin position="689"/>
        <end position="774"/>
    </location>
</feature>
<evidence type="ECO:0000256" key="1">
    <source>
        <dbReference type="ARBA" id="ARBA00022614"/>
    </source>
</evidence>
<feature type="region of interest" description="Disordered" evidence="3">
    <location>
        <begin position="461"/>
        <end position="487"/>
    </location>
</feature>
<dbReference type="Gene3D" id="3.80.10.10">
    <property type="entry name" value="Ribonuclease Inhibitor"/>
    <property type="match status" value="1"/>
</dbReference>
<evidence type="ECO:0000256" key="3">
    <source>
        <dbReference type="SAM" id="MobiDB-lite"/>
    </source>
</evidence>
<dbReference type="CDD" id="cd00167">
    <property type="entry name" value="SANT"/>
    <property type="match status" value="1"/>
</dbReference>
<dbReference type="SMART" id="SM00369">
    <property type="entry name" value="LRR_TYP"/>
    <property type="match status" value="2"/>
</dbReference>
<name>A0A9Q9B679_9PEZI</name>
<dbReference type="SUPFAM" id="SSF52058">
    <property type="entry name" value="L domain-like"/>
    <property type="match status" value="1"/>
</dbReference>
<feature type="compositionally biased region" description="Polar residues" evidence="3">
    <location>
        <begin position="1250"/>
        <end position="1264"/>
    </location>
</feature>
<dbReference type="InterPro" id="IPR050216">
    <property type="entry name" value="LRR_domain-containing"/>
</dbReference>
<keyword evidence="5" id="KW-1185">Reference proteome</keyword>
<dbReference type="InterPro" id="IPR001611">
    <property type="entry name" value="Leu-rich_rpt"/>
</dbReference>
<accession>A0A9Q9B679</accession>